<dbReference type="PANTHER" id="PTHR42980">
    <property type="entry name" value="2-OXOISOVALERATE DEHYDROGENASE SUBUNIT BETA-RELATED"/>
    <property type="match status" value="1"/>
</dbReference>
<keyword evidence="4" id="KW-1185">Reference proteome</keyword>
<evidence type="ECO:0000256" key="2">
    <source>
        <dbReference type="ARBA" id="ARBA00023002"/>
    </source>
</evidence>
<dbReference type="InterPro" id="IPR029061">
    <property type="entry name" value="THDP-binding"/>
</dbReference>
<name>A0ABR4IKM8_9EURO</name>
<proteinExistence type="predicted"/>
<comment type="cofactor">
    <cofactor evidence="1">
        <name>thiamine diphosphate</name>
        <dbReference type="ChEBI" id="CHEBI:58937"/>
    </cofactor>
</comment>
<accession>A0ABR4IKM8</accession>
<keyword evidence="2" id="KW-0560">Oxidoreductase</keyword>
<dbReference type="EMBL" id="JBFXLU010000369">
    <property type="protein sequence ID" value="KAL2828323.1"/>
    <property type="molecule type" value="Genomic_DNA"/>
</dbReference>
<dbReference type="Gene3D" id="3.40.50.970">
    <property type="match status" value="1"/>
</dbReference>
<reference evidence="3 4" key="1">
    <citation type="submission" date="2024-07" db="EMBL/GenBank/DDBJ databases">
        <title>Section-level genome sequencing and comparative genomics of Aspergillus sections Usti and Cavernicolus.</title>
        <authorList>
            <consortium name="Lawrence Berkeley National Laboratory"/>
            <person name="Nybo J.L."/>
            <person name="Vesth T.C."/>
            <person name="Theobald S."/>
            <person name="Frisvad J.C."/>
            <person name="Larsen T.O."/>
            <person name="Kjaerboelling I."/>
            <person name="Rothschild-Mancinelli K."/>
            <person name="Lyhne E.K."/>
            <person name="Kogle M.E."/>
            <person name="Barry K."/>
            <person name="Clum A."/>
            <person name="Na H."/>
            <person name="Ledsgaard L."/>
            <person name="Lin J."/>
            <person name="Lipzen A."/>
            <person name="Kuo A."/>
            <person name="Riley R."/>
            <person name="Mondo S."/>
            <person name="Labutti K."/>
            <person name="Haridas S."/>
            <person name="Pangalinan J."/>
            <person name="Salamov A.A."/>
            <person name="Simmons B.A."/>
            <person name="Magnuson J.K."/>
            <person name="Chen J."/>
            <person name="Drula E."/>
            <person name="Henrissat B."/>
            <person name="Wiebenga A."/>
            <person name="Lubbers R.J."/>
            <person name="Gomes A.C."/>
            <person name="Makela M.R."/>
            <person name="Stajich J."/>
            <person name="Grigoriev I.V."/>
            <person name="Mortensen U.H."/>
            <person name="De Vries R.P."/>
            <person name="Baker S.E."/>
            <person name="Andersen M.R."/>
        </authorList>
    </citation>
    <scope>NUCLEOTIDE SEQUENCE [LARGE SCALE GENOMIC DNA]</scope>
    <source>
        <strain evidence="3 4">CBS 123904</strain>
    </source>
</reference>
<dbReference type="SUPFAM" id="SSF52518">
    <property type="entry name" value="Thiamin diphosphate-binding fold (THDP-binding)"/>
    <property type="match status" value="1"/>
</dbReference>
<dbReference type="PANTHER" id="PTHR42980:SF1">
    <property type="entry name" value="2-OXOISOVALERATE DEHYDROGENASE SUBUNIT BETA, MITOCHONDRIAL"/>
    <property type="match status" value="1"/>
</dbReference>
<sequence>MAAEGRKPVIQIQFEDYALPAFDQIVNKASKFRYRGRAKGLLLASILESKEPVNFLKPKPPYRVAVEEVPEAAIKAIEREFSGLNIQLIDLRTVYPWDRQSVLGNGEGAFRFEQLLLGLNTNLLKKQACGETKELHEEVRDRKAGQKAWIDTANVCDAVVVCADLGDAITATDAAGPRNGECFRLPQGRDYLAVSVNCLKELVETNGVALHGDIQARLLKISEKSDWNFESDALALAAHNKLKFRSKLSGQEQNGSALPAITISIPAAGAVLFGNLLEEP</sequence>
<evidence type="ECO:0000256" key="1">
    <source>
        <dbReference type="ARBA" id="ARBA00001964"/>
    </source>
</evidence>
<evidence type="ECO:0000313" key="3">
    <source>
        <dbReference type="EMBL" id="KAL2828323.1"/>
    </source>
</evidence>
<organism evidence="3 4">
    <name type="scientific">Aspergillus pseudoustus</name>
    <dbReference type="NCBI Taxonomy" id="1810923"/>
    <lineage>
        <taxon>Eukaryota</taxon>
        <taxon>Fungi</taxon>
        <taxon>Dikarya</taxon>
        <taxon>Ascomycota</taxon>
        <taxon>Pezizomycotina</taxon>
        <taxon>Eurotiomycetes</taxon>
        <taxon>Eurotiomycetidae</taxon>
        <taxon>Eurotiales</taxon>
        <taxon>Aspergillaceae</taxon>
        <taxon>Aspergillus</taxon>
        <taxon>Aspergillus subgen. Nidulantes</taxon>
    </lineage>
</organism>
<dbReference type="Proteomes" id="UP001610446">
    <property type="component" value="Unassembled WGS sequence"/>
</dbReference>
<gene>
    <name evidence="3" type="ORF">BJY01DRAFT_255400</name>
</gene>
<evidence type="ECO:0000313" key="4">
    <source>
        <dbReference type="Proteomes" id="UP001610446"/>
    </source>
</evidence>
<comment type="caution">
    <text evidence="3">The sequence shown here is derived from an EMBL/GenBank/DDBJ whole genome shotgun (WGS) entry which is preliminary data.</text>
</comment>
<protein>
    <submittedName>
        <fullName evidence="3">Uncharacterized protein</fullName>
    </submittedName>
</protein>